<evidence type="ECO:0000313" key="6">
    <source>
        <dbReference type="Proteomes" id="UP000077098"/>
    </source>
</evidence>
<dbReference type="PANTHER" id="PTHR30524:SF0">
    <property type="entry name" value="ALTRONATE OXIDOREDUCTASE-RELATED"/>
    <property type="match status" value="1"/>
</dbReference>
<dbReference type="InterPro" id="IPR008927">
    <property type="entry name" value="6-PGluconate_DH-like_C_sf"/>
</dbReference>
<dbReference type="Pfam" id="PF01232">
    <property type="entry name" value="Mannitol_dh"/>
    <property type="match status" value="1"/>
</dbReference>
<dbReference type="InterPro" id="IPR013131">
    <property type="entry name" value="Mannitol_DH_N"/>
</dbReference>
<dbReference type="Pfam" id="PF08125">
    <property type="entry name" value="Mannitol_dh_C"/>
    <property type="match status" value="1"/>
</dbReference>
<evidence type="ECO:0000313" key="5">
    <source>
        <dbReference type="EMBL" id="OAE36911.1"/>
    </source>
</evidence>
<feature type="domain" description="Mannitol dehydrogenase N-terminal" evidence="3">
    <location>
        <begin position="7"/>
        <end position="229"/>
    </location>
</feature>
<evidence type="ECO:0000259" key="3">
    <source>
        <dbReference type="Pfam" id="PF01232"/>
    </source>
</evidence>
<feature type="domain" description="Mannitol dehydrogenase C-terminal" evidence="4">
    <location>
        <begin position="247"/>
        <end position="372"/>
    </location>
</feature>
<gene>
    <name evidence="5" type="ORF">A7J57_11705</name>
</gene>
<keyword evidence="1" id="KW-0560">Oxidoreductase</keyword>
<evidence type="ECO:0000259" key="4">
    <source>
        <dbReference type="Pfam" id="PF08125"/>
    </source>
</evidence>
<keyword evidence="2" id="KW-0520">NAD</keyword>
<dbReference type="SUPFAM" id="SSF48179">
    <property type="entry name" value="6-phosphogluconate dehydrogenase C-terminal domain-like"/>
    <property type="match status" value="1"/>
</dbReference>
<dbReference type="Gene3D" id="1.10.1040.10">
    <property type="entry name" value="N-(1-d-carboxylethyl)-l-norvaline Dehydrogenase, domain 2"/>
    <property type="match status" value="1"/>
</dbReference>
<dbReference type="InterPro" id="IPR013118">
    <property type="entry name" value="Mannitol_DH_C"/>
</dbReference>
<dbReference type="Proteomes" id="UP000077098">
    <property type="component" value="Unassembled WGS sequence"/>
</dbReference>
<dbReference type="Gene3D" id="3.40.50.720">
    <property type="entry name" value="NAD(P)-binding Rossmann-like Domain"/>
    <property type="match status" value="1"/>
</dbReference>
<protein>
    <submittedName>
        <fullName evidence="5">D-mannonate oxidoreductase</fullName>
    </submittedName>
</protein>
<accession>A0A176WUL3</accession>
<evidence type="ECO:0000256" key="1">
    <source>
        <dbReference type="ARBA" id="ARBA00023002"/>
    </source>
</evidence>
<proteinExistence type="predicted"/>
<dbReference type="EMBL" id="LXPS01000040">
    <property type="protein sequence ID" value="OAE36911.1"/>
    <property type="molecule type" value="Genomic_DNA"/>
</dbReference>
<dbReference type="GO" id="GO:0016491">
    <property type="term" value="F:oxidoreductase activity"/>
    <property type="evidence" value="ECO:0007669"/>
    <property type="project" value="UniProtKB-KW"/>
</dbReference>
<dbReference type="PANTHER" id="PTHR30524">
    <property type="entry name" value="MANNITOL-1-PHOSPHATE 5-DEHYDROGENASE"/>
    <property type="match status" value="1"/>
</dbReference>
<reference evidence="5 6" key="1">
    <citation type="submission" date="2016-05" db="EMBL/GenBank/DDBJ databases">
        <authorList>
            <person name="Lavstsen T."/>
            <person name="Jespersen J.S."/>
        </authorList>
    </citation>
    <scope>NUCLEOTIDE SEQUENCE [LARGE SCALE GENOMIC DNA]</scope>
    <source>
        <strain evidence="5 6">KCJ1736</strain>
    </source>
</reference>
<dbReference type="RefSeq" id="WP_063951540.1">
    <property type="nucleotide sequence ID" value="NZ_LXPS01000040.1"/>
</dbReference>
<evidence type="ECO:0000256" key="2">
    <source>
        <dbReference type="ARBA" id="ARBA00023027"/>
    </source>
</evidence>
<dbReference type="SUPFAM" id="SSF51735">
    <property type="entry name" value="NAD(P)-binding Rossmann-fold domains"/>
    <property type="match status" value="1"/>
</dbReference>
<dbReference type="InterPro" id="IPR036291">
    <property type="entry name" value="NAD(P)-bd_dom_sf"/>
</dbReference>
<name>A0A176WUL3_AGRTU</name>
<organism evidence="5 6">
    <name type="scientific">Agrobacterium tumefaciens</name>
    <dbReference type="NCBI Taxonomy" id="358"/>
    <lineage>
        <taxon>Bacteria</taxon>
        <taxon>Pseudomonadati</taxon>
        <taxon>Pseudomonadota</taxon>
        <taxon>Alphaproteobacteria</taxon>
        <taxon>Hyphomicrobiales</taxon>
        <taxon>Rhizobiaceae</taxon>
        <taxon>Rhizobium/Agrobacterium group</taxon>
        <taxon>Agrobacterium</taxon>
        <taxon>Agrobacterium tumefaciens complex</taxon>
    </lineage>
</organism>
<sequence>MTSDTPILQFGTSRFLLAHADLFVSQALDKGEALGRITIVQTTGNAESLKRVAALNSGAPYPVRIRGISDGQEVDEEVQGKAVAGTLTAATDWAEVRRLACEAQVILSNTGDRGYELDSADNAALADDFTIVPKSFPAKLCMLLLERFQRTPEAPLSIFPCELVPRNGEKLSQVIRRLADEWQLPAGFAFYLNEKCRFANSLVDRIVSEPIDPVGAVAEPYALWAIEKQEGLVLPCVHPAVVLTDELDHYEKLKLFLLNLGHSYLAERWAQGERPKDETVRQAMGDEALVADLEAVWRDEVLPVFAAEGMGDEAKAYIGQLRERLRNPFLAHRIADIAGNHDEKKRRRFAPVIAAAERLELNVPQEKLRAALATIKQ</sequence>
<dbReference type="AlphaFoldDB" id="A0A176WUL3"/>
<comment type="caution">
    <text evidence="5">The sequence shown here is derived from an EMBL/GenBank/DDBJ whole genome shotgun (WGS) entry which is preliminary data.</text>
</comment>
<dbReference type="InterPro" id="IPR013328">
    <property type="entry name" value="6PGD_dom2"/>
</dbReference>